<comment type="function">
    <text evidence="12">Glutamate-gated receptor that probably acts as a non-selective cation channel. May be involved in light-signal transduction and calcium homeostasis via the regulation of calcium influx into cells.</text>
</comment>
<keyword evidence="15" id="KW-0732">Signal</keyword>
<proteinExistence type="predicted"/>
<dbReference type="Gene3D" id="3.40.50.2300">
    <property type="match status" value="3"/>
</dbReference>
<feature type="transmembrane region" description="Helical" evidence="14">
    <location>
        <begin position="604"/>
        <end position="624"/>
    </location>
</feature>
<dbReference type="InterPro" id="IPR019594">
    <property type="entry name" value="Glu/Gly-bd"/>
</dbReference>
<dbReference type="GO" id="GO:0015276">
    <property type="term" value="F:ligand-gated monoatomic ion channel activity"/>
    <property type="evidence" value="ECO:0007669"/>
    <property type="project" value="InterPro"/>
</dbReference>
<organism evidence="17 18">
    <name type="scientific">Panicum miliaceum</name>
    <name type="common">Proso millet</name>
    <name type="synonym">Broomcorn millet</name>
    <dbReference type="NCBI Taxonomy" id="4540"/>
    <lineage>
        <taxon>Eukaryota</taxon>
        <taxon>Viridiplantae</taxon>
        <taxon>Streptophyta</taxon>
        <taxon>Embryophyta</taxon>
        <taxon>Tracheophyta</taxon>
        <taxon>Spermatophyta</taxon>
        <taxon>Magnoliopsida</taxon>
        <taxon>Liliopsida</taxon>
        <taxon>Poales</taxon>
        <taxon>Poaceae</taxon>
        <taxon>PACMAD clade</taxon>
        <taxon>Panicoideae</taxon>
        <taxon>Panicodae</taxon>
        <taxon>Paniceae</taxon>
        <taxon>Panicinae</taxon>
        <taxon>Panicum</taxon>
        <taxon>Panicum sect. Panicum</taxon>
    </lineage>
</organism>
<evidence type="ECO:0000256" key="13">
    <source>
        <dbReference type="SAM" id="MobiDB-lite"/>
    </source>
</evidence>
<dbReference type="PANTHER" id="PTHR34836:SF1">
    <property type="entry name" value="OS09G0428600 PROTEIN"/>
    <property type="match status" value="1"/>
</dbReference>
<dbReference type="AlphaFoldDB" id="A0A3L6RQL6"/>
<dbReference type="SUPFAM" id="SSF53822">
    <property type="entry name" value="Periplasmic binding protein-like I"/>
    <property type="match status" value="1"/>
</dbReference>
<keyword evidence="7 14" id="KW-0472">Membrane</keyword>
<dbReference type="Pfam" id="PF01094">
    <property type="entry name" value="ANF_receptor"/>
    <property type="match status" value="1"/>
</dbReference>
<dbReference type="STRING" id="4540.A0A3L6RQL6"/>
<evidence type="ECO:0000313" key="18">
    <source>
        <dbReference type="Proteomes" id="UP000275267"/>
    </source>
</evidence>
<sequence length="703" mass="75981">MGRRSFVALWLLGALVGHRAAAEPVRVGVILNLASAAGRRWRTSLQMAVDDYYAGHPNSTTRIELSFRDSSGDAVAAVSAAVDLIKNAQVQAIIDGAQTAAEAEFVARIGDRAHVPVLSFSATSAAQTPFFVRTSADESSQAAPIAEVLGHYGWHAATLLHEDSRSGAAIAPAFADALRGVRASVEHRAAVPADASDDRLDAVFYRVAAMTTRVAKNAGMMSEGYVWIATGGVGEADALSPEDIDAMQGVLSVRPYAPPTSQVTAFAERFRTRFQQENNGSQDIPDPTVSTLRAYDAAWAAAAAVEAAGISGSAFNPGPARREKLVKAVRDTTFDGLAGKFRLLNGQPQTPAYEIVNFVAEGPWTVGFWNAKSGISPEFAAGSGEGLKEVLFPGVDQSDIRIPDGWAFSPAGQELVVAVPVKHGFQQFVRVYNDTTSNRTMFSGYCIDVFDAAIKALPYPVYYRYEPFYGIGNGSSGTYQQLIDLVPDQKADAVVGDVAITVSRMAKVDFTMPFTESGWTMVVPVQSQAATGMFFFLKPLTPALWLASLGAFIFTGFVIWVIEHRINPEFRGTPLQQFGIIFHYAFSTLVFAHRENVVSNLSKFLMVVWVFAVLILTSSYTASLTSMLTVQKLKPAVTDIHDLINNGDYVGYQEGSFVHGELLEMNFDQSKLRSYRTPDEYADALSKGSDDAGSPRCSTRSRT</sequence>
<keyword evidence="8" id="KW-0675">Receptor</keyword>
<dbReference type="Pfam" id="PF10613">
    <property type="entry name" value="Lig_chan-Glu_bd"/>
    <property type="match status" value="1"/>
</dbReference>
<dbReference type="PANTHER" id="PTHR34836">
    <property type="entry name" value="OS06G0188250 PROTEIN"/>
    <property type="match status" value="1"/>
</dbReference>
<dbReference type="InterPro" id="IPR001320">
    <property type="entry name" value="Iontro_rcpt_C"/>
</dbReference>
<evidence type="ECO:0000256" key="9">
    <source>
        <dbReference type="ARBA" id="ARBA00023180"/>
    </source>
</evidence>
<evidence type="ECO:0000256" key="2">
    <source>
        <dbReference type="ARBA" id="ARBA00011095"/>
    </source>
</evidence>
<dbReference type="Pfam" id="PF00060">
    <property type="entry name" value="Lig_chan"/>
    <property type="match status" value="1"/>
</dbReference>
<evidence type="ECO:0000256" key="12">
    <source>
        <dbReference type="ARBA" id="ARBA00049638"/>
    </source>
</evidence>
<keyword evidence="3" id="KW-0813">Transport</keyword>
<evidence type="ECO:0000256" key="8">
    <source>
        <dbReference type="ARBA" id="ARBA00023170"/>
    </source>
</evidence>
<keyword evidence="11" id="KW-0407">Ion channel</keyword>
<feature type="signal peptide" evidence="15">
    <location>
        <begin position="1"/>
        <end position="22"/>
    </location>
</feature>
<dbReference type="InterPro" id="IPR015683">
    <property type="entry name" value="Ionotropic_Glu_rcpt"/>
</dbReference>
<reference evidence="18" key="1">
    <citation type="journal article" date="2019" name="Nat. Commun.">
        <title>The genome of broomcorn millet.</title>
        <authorList>
            <person name="Zou C."/>
            <person name="Miki D."/>
            <person name="Li D."/>
            <person name="Tang Q."/>
            <person name="Xiao L."/>
            <person name="Rajput S."/>
            <person name="Deng P."/>
            <person name="Jia W."/>
            <person name="Huang R."/>
            <person name="Zhang M."/>
            <person name="Sun Y."/>
            <person name="Hu J."/>
            <person name="Fu X."/>
            <person name="Schnable P.S."/>
            <person name="Li F."/>
            <person name="Zhang H."/>
            <person name="Feng B."/>
            <person name="Zhu X."/>
            <person name="Liu R."/>
            <person name="Schnable J.C."/>
            <person name="Zhu J.-K."/>
            <person name="Zhang H."/>
        </authorList>
    </citation>
    <scope>NUCLEOTIDE SEQUENCE [LARGE SCALE GENOMIC DNA]</scope>
</reference>
<keyword evidence="10" id="KW-1071">Ligand-gated ion channel</keyword>
<feature type="transmembrane region" description="Helical" evidence="14">
    <location>
        <begin position="574"/>
        <end position="592"/>
    </location>
</feature>
<keyword evidence="5 14" id="KW-1133">Transmembrane helix</keyword>
<dbReference type="SMART" id="SM00079">
    <property type="entry name" value="PBPe"/>
    <property type="match status" value="1"/>
</dbReference>
<dbReference type="FunFam" id="3.40.190.10:FF:000150">
    <property type="entry name" value="Glutamate receptor 2.7"/>
    <property type="match status" value="1"/>
</dbReference>
<feature type="region of interest" description="Disordered" evidence="13">
    <location>
        <begin position="682"/>
        <end position="703"/>
    </location>
</feature>
<keyword evidence="18" id="KW-1185">Reference proteome</keyword>
<dbReference type="InterPro" id="IPR001828">
    <property type="entry name" value="ANF_lig-bd_rcpt"/>
</dbReference>
<feature type="transmembrane region" description="Helical" evidence="14">
    <location>
        <begin position="543"/>
        <end position="562"/>
    </location>
</feature>
<feature type="domain" description="Ionotropic glutamate receptor C-terminal" evidence="16">
    <location>
        <begin position="414"/>
        <end position="635"/>
    </location>
</feature>
<evidence type="ECO:0000256" key="15">
    <source>
        <dbReference type="SAM" id="SignalP"/>
    </source>
</evidence>
<evidence type="ECO:0000256" key="3">
    <source>
        <dbReference type="ARBA" id="ARBA00022448"/>
    </source>
</evidence>
<evidence type="ECO:0000256" key="10">
    <source>
        <dbReference type="ARBA" id="ARBA00023286"/>
    </source>
</evidence>
<accession>A0A3L6RQL6</accession>
<keyword evidence="9" id="KW-0325">Glycoprotein</keyword>
<dbReference type="GO" id="GO:0016020">
    <property type="term" value="C:membrane"/>
    <property type="evidence" value="ECO:0007669"/>
    <property type="project" value="UniProtKB-SubCell"/>
</dbReference>
<dbReference type="InterPro" id="IPR028082">
    <property type="entry name" value="Peripla_BP_I"/>
</dbReference>
<protein>
    <submittedName>
        <fullName evidence="17">Glutamate receptor 2.7-like</fullName>
    </submittedName>
</protein>
<evidence type="ECO:0000256" key="6">
    <source>
        <dbReference type="ARBA" id="ARBA00023065"/>
    </source>
</evidence>
<comment type="caution">
    <text evidence="17">The sequence shown here is derived from an EMBL/GenBank/DDBJ whole genome shotgun (WGS) entry which is preliminary data.</text>
</comment>
<dbReference type="Gene3D" id="1.10.287.70">
    <property type="match status" value="1"/>
</dbReference>
<keyword evidence="6" id="KW-0406">Ion transport</keyword>
<evidence type="ECO:0000256" key="4">
    <source>
        <dbReference type="ARBA" id="ARBA00022692"/>
    </source>
</evidence>
<comment type="subcellular location">
    <subcellularLocation>
        <location evidence="1">Membrane</location>
        <topology evidence="1">Multi-pass membrane protein</topology>
    </subcellularLocation>
</comment>
<evidence type="ECO:0000256" key="7">
    <source>
        <dbReference type="ARBA" id="ARBA00023136"/>
    </source>
</evidence>
<evidence type="ECO:0000256" key="11">
    <source>
        <dbReference type="ARBA" id="ARBA00023303"/>
    </source>
</evidence>
<dbReference type="SUPFAM" id="SSF53850">
    <property type="entry name" value="Periplasmic binding protein-like II"/>
    <property type="match status" value="1"/>
</dbReference>
<keyword evidence="4 14" id="KW-0812">Transmembrane</keyword>
<dbReference type="EMBL" id="PQIB02000007">
    <property type="protein sequence ID" value="RLN08126.1"/>
    <property type="molecule type" value="Genomic_DNA"/>
</dbReference>
<gene>
    <name evidence="17" type="ORF">C2845_PM11G23520</name>
</gene>
<dbReference type="Proteomes" id="UP000275267">
    <property type="component" value="Unassembled WGS sequence"/>
</dbReference>
<dbReference type="FunFam" id="1.10.287.70:FF:000163">
    <property type="entry name" value="Glutamate receptor"/>
    <property type="match status" value="1"/>
</dbReference>
<name>A0A3L6RQL6_PANMI</name>
<evidence type="ECO:0000259" key="16">
    <source>
        <dbReference type="SMART" id="SM00079"/>
    </source>
</evidence>
<evidence type="ECO:0000256" key="1">
    <source>
        <dbReference type="ARBA" id="ARBA00004141"/>
    </source>
</evidence>
<evidence type="ECO:0000256" key="5">
    <source>
        <dbReference type="ARBA" id="ARBA00022989"/>
    </source>
</evidence>
<dbReference type="Gene3D" id="3.40.190.10">
    <property type="entry name" value="Periplasmic binding protein-like II"/>
    <property type="match status" value="1"/>
</dbReference>
<evidence type="ECO:0000313" key="17">
    <source>
        <dbReference type="EMBL" id="RLN08126.1"/>
    </source>
</evidence>
<evidence type="ECO:0000256" key="14">
    <source>
        <dbReference type="SAM" id="Phobius"/>
    </source>
</evidence>
<dbReference type="OrthoDB" id="5984008at2759"/>
<feature type="chain" id="PRO_5018292400" evidence="15">
    <location>
        <begin position="23"/>
        <end position="703"/>
    </location>
</feature>
<comment type="subunit">
    <text evidence="2">May form heteromers.</text>
</comment>